<organism evidence="7 8">
    <name type="scientific">Allacma fusca</name>
    <dbReference type="NCBI Taxonomy" id="39272"/>
    <lineage>
        <taxon>Eukaryota</taxon>
        <taxon>Metazoa</taxon>
        <taxon>Ecdysozoa</taxon>
        <taxon>Arthropoda</taxon>
        <taxon>Hexapoda</taxon>
        <taxon>Collembola</taxon>
        <taxon>Symphypleona</taxon>
        <taxon>Sminthuridae</taxon>
        <taxon>Allacma</taxon>
    </lineage>
</organism>
<dbReference type="GO" id="GO:0016020">
    <property type="term" value="C:membrane"/>
    <property type="evidence" value="ECO:0007669"/>
    <property type="project" value="UniProtKB-SubCell"/>
</dbReference>
<dbReference type="EMBL" id="CAJVCH010189677">
    <property type="protein sequence ID" value="CAG7730149.1"/>
    <property type="molecule type" value="Genomic_DNA"/>
</dbReference>
<comment type="caution">
    <text evidence="7">The sequence shown here is derived from an EMBL/GenBank/DDBJ whole genome shotgun (WGS) entry which is preliminary data.</text>
</comment>
<feature type="transmembrane region" description="Helical" evidence="5">
    <location>
        <begin position="209"/>
        <end position="226"/>
    </location>
</feature>
<dbReference type="PANTHER" id="PTHR48021">
    <property type="match status" value="1"/>
</dbReference>
<keyword evidence="2 5" id="KW-0812">Transmembrane</keyword>
<dbReference type="InterPro" id="IPR005829">
    <property type="entry name" value="Sugar_transporter_CS"/>
</dbReference>
<dbReference type="OrthoDB" id="6133115at2759"/>
<keyword evidence="4 5" id="KW-0472">Membrane</keyword>
<dbReference type="PANTHER" id="PTHR48021:SF1">
    <property type="entry name" value="GH07001P-RELATED"/>
    <property type="match status" value="1"/>
</dbReference>
<protein>
    <recommendedName>
        <fullName evidence="6">Major facilitator superfamily (MFS) profile domain-containing protein</fullName>
    </recommendedName>
</protein>
<keyword evidence="8" id="KW-1185">Reference proteome</keyword>
<feature type="non-terminal residue" evidence="7">
    <location>
        <position position="1"/>
    </location>
</feature>
<feature type="transmembrane region" description="Helical" evidence="5">
    <location>
        <begin position="125"/>
        <end position="142"/>
    </location>
</feature>
<evidence type="ECO:0000256" key="1">
    <source>
        <dbReference type="ARBA" id="ARBA00004141"/>
    </source>
</evidence>
<dbReference type="GO" id="GO:0022857">
    <property type="term" value="F:transmembrane transporter activity"/>
    <property type="evidence" value="ECO:0007669"/>
    <property type="project" value="InterPro"/>
</dbReference>
<gene>
    <name evidence="7" type="ORF">AFUS01_LOCUS18816</name>
</gene>
<dbReference type="PROSITE" id="PS00216">
    <property type="entry name" value="SUGAR_TRANSPORT_1"/>
    <property type="match status" value="1"/>
</dbReference>
<evidence type="ECO:0000256" key="5">
    <source>
        <dbReference type="SAM" id="Phobius"/>
    </source>
</evidence>
<evidence type="ECO:0000313" key="7">
    <source>
        <dbReference type="EMBL" id="CAG7730149.1"/>
    </source>
</evidence>
<reference evidence="7" key="1">
    <citation type="submission" date="2021-06" db="EMBL/GenBank/DDBJ databases">
        <authorList>
            <person name="Hodson N. C."/>
            <person name="Mongue J. A."/>
            <person name="Jaron S. K."/>
        </authorList>
    </citation>
    <scope>NUCLEOTIDE SEQUENCE</scope>
</reference>
<evidence type="ECO:0000313" key="8">
    <source>
        <dbReference type="Proteomes" id="UP000708208"/>
    </source>
</evidence>
<dbReference type="PROSITE" id="PS50850">
    <property type="entry name" value="MFS"/>
    <property type="match status" value="1"/>
</dbReference>
<feature type="transmembrane region" description="Helical" evidence="5">
    <location>
        <begin position="148"/>
        <end position="169"/>
    </location>
</feature>
<evidence type="ECO:0000256" key="3">
    <source>
        <dbReference type="ARBA" id="ARBA00022989"/>
    </source>
</evidence>
<evidence type="ECO:0000259" key="6">
    <source>
        <dbReference type="PROSITE" id="PS50850"/>
    </source>
</evidence>
<comment type="subcellular location">
    <subcellularLocation>
        <location evidence="1">Membrane</location>
        <topology evidence="1">Multi-pass membrane protein</topology>
    </subcellularLocation>
</comment>
<name>A0A8J2K5Z2_9HEXA</name>
<dbReference type="InterPro" id="IPR005828">
    <property type="entry name" value="MFS_sugar_transport-like"/>
</dbReference>
<accession>A0A8J2K5Z2</accession>
<sequence length="285" mass="31300">EILIVRRIFKGVNLGSTMSDEEVSVTPRSVETSTEAIIPPGKEFKPKLWPQLLAAFAANMGAVAFGNVICWSSTGLPSLEKDEVFGPFSENALSWMGSSATLGACISCLPSGYCADRFGRKKTMLFLTLPFVAGWILMYFAQNVWMMIAGRLLTGFGGGGYTLAAPVYIAETSEPKYRGMFITGFDVLTGIGMLYILICGTYLNWKNQVLVCMFMPLVTFVLILLVPESPRYLLSKGFQTEVTKSLCWLRGTKDSEEIKGELFEVRELTVVFQVVLILGFLAPGA</sequence>
<feature type="transmembrane region" description="Helical" evidence="5">
    <location>
        <begin position="52"/>
        <end position="74"/>
    </location>
</feature>
<feature type="transmembrane region" description="Helical" evidence="5">
    <location>
        <begin position="181"/>
        <end position="203"/>
    </location>
</feature>
<proteinExistence type="predicted"/>
<dbReference type="PROSITE" id="PS00217">
    <property type="entry name" value="SUGAR_TRANSPORT_2"/>
    <property type="match status" value="1"/>
</dbReference>
<dbReference type="Proteomes" id="UP000708208">
    <property type="component" value="Unassembled WGS sequence"/>
</dbReference>
<keyword evidence="3 5" id="KW-1133">Transmembrane helix</keyword>
<dbReference type="InterPro" id="IPR020846">
    <property type="entry name" value="MFS_dom"/>
</dbReference>
<evidence type="ECO:0000256" key="2">
    <source>
        <dbReference type="ARBA" id="ARBA00022692"/>
    </source>
</evidence>
<dbReference type="Pfam" id="PF00083">
    <property type="entry name" value="Sugar_tr"/>
    <property type="match status" value="1"/>
</dbReference>
<dbReference type="AlphaFoldDB" id="A0A8J2K5Z2"/>
<dbReference type="InterPro" id="IPR050549">
    <property type="entry name" value="MFS_Trehalose_Transporter"/>
</dbReference>
<evidence type="ECO:0000256" key="4">
    <source>
        <dbReference type="ARBA" id="ARBA00023136"/>
    </source>
</evidence>
<feature type="domain" description="Major facilitator superfamily (MFS) profile" evidence="6">
    <location>
        <begin position="50"/>
        <end position="285"/>
    </location>
</feature>